<gene>
    <name evidence="2" type="primary">LOC107791026</name>
</gene>
<dbReference type="KEGG" id="nta:107791026"/>
<organism evidence="2">
    <name type="scientific">Nicotiana tabacum</name>
    <name type="common">Common tobacco</name>
    <dbReference type="NCBI Taxonomy" id="4097"/>
    <lineage>
        <taxon>Eukaryota</taxon>
        <taxon>Viridiplantae</taxon>
        <taxon>Streptophyta</taxon>
        <taxon>Embryophyta</taxon>
        <taxon>Tracheophyta</taxon>
        <taxon>Spermatophyta</taxon>
        <taxon>Magnoliopsida</taxon>
        <taxon>eudicotyledons</taxon>
        <taxon>Gunneridae</taxon>
        <taxon>Pentapetalae</taxon>
        <taxon>asterids</taxon>
        <taxon>lamiids</taxon>
        <taxon>Solanales</taxon>
        <taxon>Solanaceae</taxon>
        <taxon>Nicotianoideae</taxon>
        <taxon>Nicotianeae</taxon>
        <taxon>Nicotiana</taxon>
    </lineage>
</organism>
<accession>A0A1S3ZVS5</accession>
<dbReference type="PANTHER" id="PTHR31639:SF283">
    <property type="entry name" value="F-BOX DOMAIN-CONTAINING PROTEIN"/>
    <property type="match status" value="1"/>
</dbReference>
<sequence length="393" mass="44617">MPPKDEKLGCQSLSLDILSNLPGEITDAILIRLPLRDAMRTSILSNLIYFLSRNNIQHLVLRLWSVNRYKLPSSLFKCVQLRHLTLQHCFIIPPPSFKGFDRLISLELRSVTVSAKLLESLISNCSLLELLVLAHLEFSDVIEIKAAMLRYFDFSGSIRYICLKNMPLLANISLMDSGTSANIGKCNIAKFFEPFSALEHLHLNGNSLKFFAAGGVPIQLPFYLNTDKSLNLSRIYLEEWDVTSCTLCLIRSFPYLQYLESEVYVYDEDIPALECLEVEGFSSVTLLEVKLEGDLATKPGMQFIKLLLAKSTALLRMLIKHWINDDDPLPLSEVLHRTNHMLIVVNAFPRASPKAEVIFDIQYRSGRDILKYKHDEAGSYELRSLSSLSRIES</sequence>
<proteinExistence type="predicted"/>
<dbReference type="OMA" id="RIYLEEW"/>
<dbReference type="OrthoDB" id="1703979at2759"/>
<dbReference type="Pfam" id="PF24758">
    <property type="entry name" value="LRR_At5g56370"/>
    <property type="match status" value="1"/>
</dbReference>
<name>A0A1S3ZVS5_TOBAC</name>
<reference evidence="2" key="1">
    <citation type="submission" date="2025-08" db="UniProtKB">
        <authorList>
            <consortium name="RefSeq"/>
        </authorList>
    </citation>
    <scope>IDENTIFICATION</scope>
</reference>
<feature type="domain" description="F-box/LRR-repeat protein 15/At3g58940/PEG3-like LRR" evidence="1">
    <location>
        <begin position="48"/>
        <end position="179"/>
    </location>
</feature>
<evidence type="ECO:0000259" key="1">
    <source>
        <dbReference type="Pfam" id="PF24758"/>
    </source>
</evidence>
<dbReference type="PaxDb" id="4097-A0A1S3ZVS5"/>
<dbReference type="AlphaFoldDB" id="A0A1S3ZVS5"/>
<dbReference type="Gene3D" id="3.80.10.10">
    <property type="entry name" value="Ribonuclease Inhibitor"/>
    <property type="match status" value="1"/>
</dbReference>
<evidence type="ECO:0000313" key="2">
    <source>
        <dbReference type="RefSeq" id="XP_016468496.1"/>
    </source>
</evidence>
<dbReference type="RefSeq" id="XP_016468496.1">
    <property type="nucleotide sequence ID" value="XM_016613010.1"/>
</dbReference>
<dbReference type="SUPFAM" id="SSF81383">
    <property type="entry name" value="F-box domain"/>
    <property type="match status" value="1"/>
</dbReference>
<dbReference type="STRING" id="4097.A0A1S3ZVS5"/>
<dbReference type="InterPro" id="IPR036047">
    <property type="entry name" value="F-box-like_dom_sf"/>
</dbReference>
<protein>
    <submittedName>
        <fullName evidence="2">F-box/FBD/LRR-repeat protein At1g13570-like</fullName>
    </submittedName>
</protein>
<dbReference type="InterPro" id="IPR055411">
    <property type="entry name" value="LRR_FXL15/At3g58940/PEG3-like"/>
</dbReference>
<dbReference type="SUPFAM" id="SSF52047">
    <property type="entry name" value="RNI-like"/>
    <property type="match status" value="1"/>
</dbReference>
<dbReference type="InterPro" id="IPR032675">
    <property type="entry name" value="LRR_dom_sf"/>
</dbReference>
<dbReference type="PANTHER" id="PTHR31639">
    <property type="entry name" value="F-BOX PROTEIN-LIKE"/>
    <property type="match status" value="1"/>
</dbReference>